<dbReference type="SUPFAM" id="SSF116734">
    <property type="entry name" value="DNA methylase specificity domain"/>
    <property type="match status" value="1"/>
</dbReference>
<evidence type="ECO:0000259" key="4">
    <source>
        <dbReference type="Pfam" id="PF01420"/>
    </source>
</evidence>
<evidence type="ECO:0000256" key="3">
    <source>
        <dbReference type="ARBA" id="ARBA00023125"/>
    </source>
</evidence>
<feature type="domain" description="Type I restriction modification DNA specificity" evidence="4">
    <location>
        <begin position="11"/>
        <end position="69"/>
    </location>
</feature>
<protein>
    <recommendedName>
        <fullName evidence="4">Type I restriction modification DNA specificity domain-containing protein</fullName>
    </recommendedName>
</protein>
<gene>
    <name evidence="5" type="ORF">CKF58_03785</name>
</gene>
<comment type="caution">
    <text evidence="5">The sequence shown here is derived from an EMBL/GenBank/DDBJ whole genome shotgun (WGS) entry which is preliminary data.</text>
</comment>
<evidence type="ECO:0000256" key="2">
    <source>
        <dbReference type="ARBA" id="ARBA00022747"/>
    </source>
</evidence>
<dbReference type="Proteomes" id="UP000265916">
    <property type="component" value="Unassembled WGS sequence"/>
</dbReference>
<keyword evidence="3" id="KW-0238">DNA-binding</keyword>
<dbReference type="AlphaFoldDB" id="A0A3A1YLU7"/>
<comment type="similarity">
    <text evidence="1">Belongs to the type-I restriction system S methylase family.</text>
</comment>
<dbReference type="InterPro" id="IPR044946">
    <property type="entry name" value="Restrct_endonuc_typeI_TRD_sf"/>
</dbReference>
<dbReference type="EMBL" id="NRJG01000060">
    <property type="protein sequence ID" value="RIY38635.1"/>
    <property type="molecule type" value="Genomic_DNA"/>
</dbReference>
<dbReference type="Pfam" id="PF01420">
    <property type="entry name" value="Methylase_S"/>
    <property type="match status" value="1"/>
</dbReference>
<keyword evidence="2" id="KW-0680">Restriction system</keyword>
<dbReference type="Gene3D" id="3.90.220.20">
    <property type="entry name" value="DNA methylase specificity domains"/>
    <property type="match status" value="1"/>
</dbReference>
<keyword evidence="6" id="KW-1185">Reference proteome</keyword>
<evidence type="ECO:0000313" key="6">
    <source>
        <dbReference type="Proteomes" id="UP000265916"/>
    </source>
</evidence>
<proteinExistence type="inferred from homology"/>
<dbReference type="Gene3D" id="1.10.287.1120">
    <property type="entry name" value="Bipartite methylase S protein"/>
    <property type="match status" value="1"/>
</dbReference>
<dbReference type="RefSeq" id="WP_119531130.1">
    <property type="nucleotide sequence ID" value="NZ_JBHSSP010000022.1"/>
</dbReference>
<sequence>MQFADTVLRDFIYYDLSFKTANQYWDCLVGTNTQANLNAQKVKAVAISVPEPAEQKAIVKLLQAVDEQLFKVQDQYQAYLSLKEKLLERIFPQFEVNAQEEMGKIKSDIYIYMP</sequence>
<dbReference type="GO" id="GO:0003677">
    <property type="term" value="F:DNA binding"/>
    <property type="evidence" value="ECO:0007669"/>
    <property type="project" value="UniProtKB-KW"/>
</dbReference>
<accession>A0A3A1YLU7</accession>
<evidence type="ECO:0000313" key="5">
    <source>
        <dbReference type="EMBL" id="RIY38635.1"/>
    </source>
</evidence>
<dbReference type="InterPro" id="IPR000055">
    <property type="entry name" value="Restrct_endonuc_typeI_TRD"/>
</dbReference>
<evidence type="ECO:0000256" key="1">
    <source>
        <dbReference type="ARBA" id="ARBA00010923"/>
    </source>
</evidence>
<reference evidence="5 6" key="1">
    <citation type="submission" date="2017-08" db="EMBL/GenBank/DDBJ databases">
        <title>Reclassification of Bisgaard taxon 37 and 44.</title>
        <authorList>
            <person name="Christensen H."/>
        </authorList>
    </citation>
    <scope>NUCLEOTIDE SEQUENCE [LARGE SCALE GENOMIC DNA]</scope>
    <source>
        <strain evidence="5 6">111</strain>
    </source>
</reference>
<dbReference type="GO" id="GO:0009307">
    <property type="term" value="P:DNA restriction-modification system"/>
    <property type="evidence" value="ECO:0007669"/>
    <property type="project" value="UniProtKB-KW"/>
</dbReference>
<organism evidence="5 6">
    <name type="scientific">Psittacicella hinzii</name>
    <dbReference type="NCBI Taxonomy" id="2028575"/>
    <lineage>
        <taxon>Bacteria</taxon>
        <taxon>Pseudomonadati</taxon>
        <taxon>Pseudomonadota</taxon>
        <taxon>Gammaproteobacteria</taxon>
        <taxon>Pasteurellales</taxon>
        <taxon>Psittacicellaceae</taxon>
        <taxon>Psittacicella</taxon>
    </lineage>
</organism>
<name>A0A3A1YLU7_9GAMM</name>